<accession>A0A1H5XDI3</accession>
<dbReference type="InterPro" id="IPR017853">
    <property type="entry name" value="GH"/>
</dbReference>
<dbReference type="RefSeq" id="WP_103884971.1">
    <property type="nucleotide sequence ID" value="NZ_FNVU01000003.1"/>
</dbReference>
<organism evidence="3 4">
    <name type="scientific">Actinacidiphila yanglinensis</name>
    <dbReference type="NCBI Taxonomy" id="310779"/>
    <lineage>
        <taxon>Bacteria</taxon>
        <taxon>Bacillati</taxon>
        <taxon>Actinomycetota</taxon>
        <taxon>Actinomycetes</taxon>
        <taxon>Kitasatosporales</taxon>
        <taxon>Streptomycetaceae</taxon>
        <taxon>Actinacidiphila</taxon>
    </lineage>
</organism>
<evidence type="ECO:0000313" key="4">
    <source>
        <dbReference type="Proteomes" id="UP000236754"/>
    </source>
</evidence>
<feature type="domain" description="Glycosyl hydrolase family 13 catalytic" evidence="2">
    <location>
        <begin position="8"/>
        <end position="776"/>
    </location>
</feature>
<dbReference type="SUPFAM" id="SSF51445">
    <property type="entry name" value="(Trans)glycosidases"/>
    <property type="match status" value="1"/>
</dbReference>
<evidence type="ECO:0000313" key="3">
    <source>
        <dbReference type="EMBL" id="SEG09490.1"/>
    </source>
</evidence>
<sequence>MTASSVPSVVPASTYRIQVQPRFTFADAAAWVPYLAALGVTHLHLSPVLEAVPGSTHGYDVVDHTRVRAELGGEQGLRELSARARAHGMGLVLDVVPNHMAVPAPEHLNGPLWEVLRDGPDSRYADWFDIDWAARGGRVLLPVLGEPLPDVLGELAVVTDKRAERARGHAVADQVERSGPGERGAQGGAAGGGGKVLAYYEHRFPLRPGTEDLPLPELVAAQHYELAYWRTARTDLNYRRFFTISDLIAVRVERPEVFEATHATVLRLLRDGVADGLRIDHPDGLADPEGYLRQLAAASGGRWTVVEKILQRGEELPAGWACAGTTGYDALDRIDGLFTDPVGAAEVADFYREFTGVPDDLGGRWRPTVRRAAYNVVTRELAAEVSRLARSAHRAQRTGQAGAAGQAGQAGGAAAKVSPELPEGGPYVRADDTDTGPYTAPYAPEILDEALRELLVRVPVYRSYVRPGAPAAERDVTMLTRAAEEAAADRGRPLAPVLAMLRDLALGRTGAAGCAPGPDADDFLVRFPQVASALHAKSVEDAAFYRYGPLLSLCEVGRDPGEPAVSPGEFHASCALLQRTRPGTGTVLSTHDTKRSADLRLRLAVLSERPAAWRDWLAGVSVRAGEDRAAAPDRHTEYTVHQTAIGLGSCDPDRLLPAALKSVREAGLHTTWTEQDAAYEQAVTDFTREGPCGARQDDVRAFAAELEPYAVANSLGAALLHLTVPGVPDVFQGTEFPVRTLVDPDNRGPLSAPEPGTVRGDVDRTLERVLGGAGARHPDEEKLRLTATALRLRRDHPEWYGPRSDYAPLTADGPAAAHCVAFVRGGGALTVVTRLSLRLAESGGWRETVLPLPPGRWHDRLGGGTHEGAVPLAGLLASSPVALLTREPGPEETRG</sequence>
<dbReference type="InterPro" id="IPR012767">
    <property type="entry name" value="Trehalose_TreY"/>
</dbReference>
<gene>
    <name evidence="3" type="ORF">SAMN05216223_103207</name>
</gene>
<dbReference type="OrthoDB" id="9761577at2"/>
<dbReference type="GO" id="GO:0030980">
    <property type="term" value="P:alpha-glucan catabolic process"/>
    <property type="evidence" value="ECO:0007669"/>
    <property type="project" value="TreeGrafter"/>
</dbReference>
<name>A0A1H5XDI3_9ACTN</name>
<feature type="region of interest" description="Disordered" evidence="1">
    <location>
        <begin position="392"/>
        <end position="435"/>
    </location>
</feature>
<dbReference type="Gene3D" id="1.10.10.470">
    <property type="entry name" value="Maltooligosyl trehalose synthase, domain 4"/>
    <property type="match status" value="1"/>
</dbReference>
<dbReference type="GO" id="GO:0047470">
    <property type="term" value="F:(1,4)-alpha-D-glucan 1-alpha-D-glucosylmutase activity"/>
    <property type="evidence" value="ECO:0007669"/>
    <property type="project" value="TreeGrafter"/>
</dbReference>
<dbReference type="Gene3D" id="3.20.20.80">
    <property type="entry name" value="Glycosidases"/>
    <property type="match status" value="2"/>
</dbReference>
<dbReference type="CDD" id="cd11336">
    <property type="entry name" value="AmyAc_MTSase"/>
    <property type="match status" value="1"/>
</dbReference>
<reference evidence="3 4" key="1">
    <citation type="submission" date="2016-10" db="EMBL/GenBank/DDBJ databases">
        <authorList>
            <person name="de Groot N.N."/>
        </authorList>
    </citation>
    <scope>NUCLEOTIDE SEQUENCE [LARGE SCALE GENOMIC DNA]</scope>
    <source>
        <strain evidence="3 4">CGMCC 4.2023</strain>
    </source>
</reference>
<evidence type="ECO:0000259" key="2">
    <source>
        <dbReference type="SMART" id="SM00642"/>
    </source>
</evidence>
<dbReference type="EMBL" id="FNVU01000003">
    <property type="protein sequence ID" value="SEG09490.1"/>
    <property type="molecule type" value="Genomic_DNA"/>
</dbReference>
<dbReference type="GO" id="GO:0005992">
    <property type="term" value="P:trehalose biosynthetic process"/>
    <property type="evidence" value="ECO:0007669"/>
    <property type="project" value="TreeGrafter"/>
</dbReference>
<dbReference type="Proteomes" id="UP000236754">
    <property type="component" value="Unassembled WGS sequence"/>
</dbReference>
<dbReference type="PANTHER" id="PTHR10357:SF216">
    <property type="entry name" value="MALTOOLIGOSYL TREHALOSE SYNTHASE-RELATED"/>
    <property type="match status" value="1"/>
</dbReference>
<dbReference type="PANTHER" id="PTHR10357">
    <property type="entry name" value="ALPHA-AMYLASE FAMILY MEMBER"/>
    <property type="match status" value="1"/>
</dbReference>
<dbReference type="Gene3D" id="3.30.1590.10">
    <property type="entry name" value="Maltooligosyl trehalose synthase, domain 2"/>
    <property type="match status" value="1"/>
</dbReference>
<feature type="region of interest" description="Disordered" evidence="1">
    <location>
        <begin position="168"/>
        <end position="190"/>
    </location>
</feature>
<protein>
    <submittedName>
        <fullName evidence="3">Maltooligosyl trehalose synthase</fullName>
    </submittedName>
</protein>
<proteinExistence type="predicted"/>
<dbReference type="Pfam" id="PF00128">
    <property type="entry name" value="Alpha-amylase"/>
    <property type="match status" value="1"/>
</dbReference>
<dbReference type="AlphaFoldDB" id="A0A1H5XDI3"/>
<keyword evidence="4" id="KW-1185">Reference proteome</keyword>
<dbReference type="InterPro" id="IPR013797">
    <property type="entry name" value="Maltooligo_trehalose_synth_4"/>
</dbReference>
<feature type="compositionally biased region" description="Gly residues" evidence="1">
    <location>
        <begin position="181"/>
        <end position="190"/>
    </location>
</feature>
<dbReference type="InterPro" id="IPR006047">
    <property type="entry name" value="GH13_cat_dom"/>
</dbReference>
<dbReference type="SMART" id="SM00642">
    <property type="entry name" value="Aamy"/>
    <property type="match status" value="1"/>
</dbReference>
<dbReference type="Gene3D" id="1.10.150.200">
    <property type="entry name" value="Maltooligosyl trehalose synthase, domain 3"/>
    <property type="match status" value="1"/>
</dbReference>
<evidence type="ECO:0000256" key="1">
    <source>
        <dbReference type="SAM" id="MobiDB-lite"/>
    </source>
</evidence>
<feature type="compositionally biased region" description="Low complexity" evidence="1">
    <location>
        <begin position="399"/>
        <end position="415"/>
    </location>
</feature>